<dbReference type="SUPFAM" id="SSF81573">
    <property type="entry name" value="F1F0 ATP synthase subunit B, membrane domain"/>
    <property type="match status" value="1"/>
</dbReference>
<protein>
    <submittedName>
        <fullName evidence="15">Uncharacterized protein</fullName>
    </submittedName>
</protein>
<dbReference type="GO" id="GO:0015986">
    <property type="term" value="P:proton motive force-driven ATP synthesis"/>
    <property type="evidence" value="ECO:0007669"/>
    <property type="project" value="InterPro"/>
</dbReference>
<evidence type="ECO:0000256" key="5">
    <source>
        <dbReference type="ARBA" id="ARBA00022475"/>
    </source>
</evidence>
<evidence type="ECO:0000256" key="1">
    <source>
        <dbReference type="ARBA" id="ARBA00004167"/>
    </source>
</evidence>
<dbReference type="InterPro" id="IPR050059">
    <property type="entry name" value="ATP_synthase_B_chain"/>
</dbReference>
<proteinExistence type="inferred from homology"/>
<keyword evidence="5" id="KW-1003">Cell membrane</keyword>
<evidence type="ECO:0000256" key="13">
    <source>
        <dbReference type="ARBA" id="ARBA00025198"/>
    </source>
</evidence>
<dbReference type="InterPro" id="IPR005864">
    <property type="entry name" value="ATP_synth_F0_bsu_bac"/>
</dbReference>
<evidence type="ECO:0000256" key="9">
    <source>
        <dbReference type="ARBA" id="ARBA00022989"/>
    </source>
</evidence>
<keyword evidence="7 14" id="KW-0812">Transmembrane</keyword>
<organism evidence="15">
    <name type="scientific">marine metagenome</name>
    <dbReference type="NCBI Taxonomy" id="408172"/>
    <lineage>
        <taxon>unclassified sequences</taxon>
        <taxon>metagenomes</taxon>
        <taxon>ecological metagenomes</taxon>
    </lineage>
</organism>
<dbReference type="GO" id="GO:0012505">
    <property type="term" value="C:endomembrane system"/>
    <property type="evidence" value="ECO:0007669"/>
    <property type="project" value="UniProtKB-SubCell"/>
</dbReference>
<dbReference type="GO" id="GO:0046961">
    <property type="term" value="F:proton-transporting ATPase activity, rotational mechanism"/>
    <property type="evidence" value="ECO:0007669"/>
    <property type="project" value="TreeGrafter"/>
</dbReference>
<keyword evidence="4" id="KW-0813">Transport</keyword>
<feature type="transmembrane region" description="Helical" evidence="14">
    <location>
        <begin position="6"/>
        <end position="30"/>
    </location>
</feature>
<dbReference type="GO" id="GO:0045259">
    <property type="term" value="C:proton-transporting ATP synthase complex"/>
    <property type="evidence" value="ECO:0007669"/>
    <property type="project" value="UniProtKB-KW"/>
</dbReference>
<dbReference type="CDD" id="cd06503">
    <property type="entry name" value="ATP-synt_Fo_b"/>
    <property type="match status" value="1"/>
</dbReference>
<evidence type="ECO:0000256" key="14">
    <source>
        <dbReference type="SAM" id="Phobius"/>
    </source>
</evidence>
<accession>A0A381SCI8</accession>
<reference evidence="15" key="1">
    <citation type="submission" date="2018-05" db="EMBL/GenBank/DDBJ databases">
        <authorList>
            <person name="Lanie J.A."/>
            <person name="Ng W.-L."/>
            <person name="Kazmierczak K.M."/>
            <person name="Andrzejewski T.M."/>
            <person name="Davidsen T.M."/>
            <person name="Wayne K.J."/>
            <person name="Tettelin H."/>
            <person name="Glass J.I."/>
            <person name="Rusch D."/>
            <person name="Podicherti R."/>
            <person name="Tsui H.-C.T."/>
            <person name="Winkler M.E."/>
        </authorList>
    </citation>
    <scope>NUCLEOTIDE SEQUENCE</scope>
</reference>
<dbReference type="AlphaFoldDB" id="A0A381SCI8"/>
<keyword evidence="11 14" id="KW-0472">Membrane</keyword>
<dbReference type="HAMAP" id="MF_01398">
    <property type="entry name" value="ATP_synth_b_bprime"/>
    <property type="match status" value="1"/>
</dbReference>
<name>A0A381SCI8_9ZZZZ</name>
<dbReference type="Pfam" id="PF00430">
    <property type="entry name" value="ATP-synt_B"/>
    <property type="match status" value="1"/>
</dbReference>
<dbReference type="PANTHER" id="PTHR33445">
    <property type="entry name" value="ATP SYNTHASE SUBUNIT B', CHLOROPLASTIC"/>
    <property type="match status" value="1"/>
</dbReference>
<evidence type="ECO:0000256" key="4">
    <source>
        <dbReference type="ARBA" id="ARBA00022448"/>
    </source>
</evidence>
<dbReference type="InterPro" id="IPR002146">
    <property type="entry name" value="ATP_synth_b/b'su_bac/chlpt"/>
</dbReference>
<evidence type="ECO:0000313" key="15">
    <source>
        <dbReference type="EMBL" id="SVA01214.1"/>
    </source>
</evidence>
<sequence length="165" mass="18611">MDALGINLPGLITQIISFGILFFILSKLLYKPLVSLMDQRAEKIREGLEASDMAREQAARSEEAIQQQLVEARVEGQKLVAEARETADKFREEEMVRVRDDIELERVRAEANIQRERDAAIEDLRREFAGLAISAAEKVVRSSLDEEGHKELIESVLEESTSGNN</sequence>
<comment type="function">
    <text evidence="13">F(1)F(0) ATP synthase produces ATP from ADP in the presence of a proton or sodium gradient. F-type ATPases consist of two structural domains, F(1) containing the extramembraneous catalytic core and F(0) containing the membrane proton channel, linked together by a central stalk and a peripheral stalk. During catalysis, ATP synthesis in the catalytic domain of F(1) is coupled via a rotary mechanism of the central stalk subunits to proton translocation.</text>
</comment>
<dbReference type="PANTHER" id="PTHR33445:SF1">
    <property type="entry name" value="ATP SYNTHASE SUBUNIT B"/>
    <property type="match status" value="1"/>
</dbReference>
<comment type="similarity">
    <text evidence="3">Belongs to the ATPase B chain family.</text>
</comment>
<keyword evidence="9 14" id="KW-1133">Transmembrane helix</keyword>
<evidence type="ECO:0000256" key="3">
    <source>
        <dbReference type="ARBA" id="ARBA00005513"/>
    </source>
</evidence>
<dbReference type="NCBIfam" id="TIGR01144">
    <property type="entry name" value="ATP_synt_b"/>
    <property type="match status" value="1"/>
</dbReference>
<evidence type="ECO:0000256" key="7">
    <source>
        <dbReference type="ARBA" id="ARBA00022692"/>
    </source>
</evidence>
<evidence type="ECO:0000256" key="6">
    <source>
        <dbReference type="ARBA" id="ARBA00022547"/>
    </source>
</evidence>
<dbReference type="Gene3D" id="6.10.250.1580">
    <property type="match status" value="1"/>
</dbReference>
<dbReference type="EMBL" id="UINC01002881">
    <property type="protein sequence ID" value="SVA01214.1"/>
    <property type="molecule type" value="Genomic_DNA"/>
</dbReference>
<comment type="subcellular location">
    <subcellularLocation>
        <location evidence="2">Endomembrane system</location>
    </subcellularLocation>
    <subcellularLocation>
        <location evidence="1">Membrane</location>
        <topology evidence="1">Single-pass membrane protein</topology>
    </subcellularLocation>
</comment>
<keyword evidence="10" id="KW-0406">Ion transport</keyword>
<evidence type="ECO:0000256" key="8">
    <source>
        <dbReference type="ARBA" id="ARBA00022781"/>
    </source>
</evidence>
<dbReference type="InterPro" id="IPR028987">
    <property type="entry name" value="ATP_synth_B-like_membr_sf"/>
</dbReference>
<evidence type="ECO:0000256" key="2">
    <source>
        <dbReference type="ARBA" id="ARBA00004308"/>
    </source>
</evidence>
<evidence type="ECO:0000256" key="11">
    <source>
        <dbReference type="ARBA" id="ARBA00023136"/>
    </source>
</evidence>
<keyword evidence="6" id="KW-0138">CF(0)</keyword>
<evidence type="ECO:0000256" key="10">
    <source>
        <dbReference type="ARBA" id="ARBA00023065"/>
    </source>
</evidence>
<keyword evidence="12" id="KW-0066">ATP synthesis</keyword>
<evidence type="ECO:0000256" key="12">
    <source>
        <dbReference type="ARBA" id="ARBA00023310"/>
    </source>
</evidence>
<gene>
    <name evidence="15" type="ORF">METZ01_LOCUS54068</name>
</gene>
<keyword evidence="8" id="KW-0375">Hydrogen ion transport</keyword>